<sequence length="70" mass="7454">MKIGRIELDMNARCVRRDGQDLRLGSRAVDLSSAATTDEVLRAIAYGCGVDMPEDVVCSERLGAALSNAA</sequence>
<evidence type="ECO:0000313" key="2">
    <source>
        <dbReference type="Proteomes" id="UP000821598"/>
    </source>
</evidence>
<name>A0ABX2NXW2_9BURK</name>
<evidence type="ECO:0000313" key="1">
    <source>
        <dbReference type="EMBL" id="NVI09366.1"/>
    </source>
</evidence>
<protein>
    <submittedName>
        <fullName evidence="1">Uncharacterized protein</fullName>
    </submittedName>
</protein>
<keyword evidence="2" id="KW-1185">Reference proteome</keyword>
<feature type="non-terminal residue" evidence="1">
    <location>
        <position position="70"/>
    </location>
</feature>
<gene>
    <name evidence="1" type="ORF">FSB64_38080</name>
</gene>
<organism evidence="1 2">
    <name type="scientific">Paraburkholderia youngii</name>
    <dbReference type="NCBI Taxonomy" id="2782701"/>
    <lineage>
        <taxon>Bacteria</taxon>
        <taxon>Pseudomonadati</taxon>
        <taxon>Pseudomonadota</taxon>
        <taxon>Betaproteobacteria</taxon>
        <taxon>Burkholderiales</taxon>
        <taxon>Burkholderiaceae</taxon>
        <taxon>Paraburkholderia</taxon>
    </lineage>
</organism>
<accession>A0ABX2NXW2</accession>
<dbReference type="Proteomes" id="UP000821598">
    <property type="component" value="Unassembled WGS sequence"/>
</dbReference>
<comment type="caution">
    <text evidence="1">The sequence shown here is derived from an EMBL/GenBank/DDBJ whole genome shotgun (WGS) entry which is preliminary data.</text>
</comment>
<proteinExistence type="predicted"/>
<dbReference type="EMBL" id="VOMC01000080">
    <property type="protein sequence ID" value="NVI09366.1"/>
    <property type="molecule type" value="Genomic_DNA"/>
</dbReference>
<reference evidence="1 2" key="1">
    <citation type="submission" date="2019-08" db="EMBL/GenBank/DDBJ databases">
        <title>Paraburkholderia simonii sp. nov. and P. youngii sp. nov. Brazilian and Mexican Mimosa-associated rhizobia.</title>
        <authorList>
            <person name="Mavima L."/>
            <person name="Beukes C.W."/>
            <person name="Palmer M."/>
            <person name="De Meyer S.E."/>
            <person name="James E.K."/>
            <person name="Maluk M."/>
            <person name="Avontuur J.R."/>
            <person name="Chan W.Y."/>
            <person name="Venter S.N."/>
            <person name="Steenkamp E.T."/>
        </authorList>
    </citation>
    <scope>NUCLEOTIDE SEQUENCE [LARGE SCALE GENOMIC DNA]</scope>
    <source>
        <strain evidence="1 2">JPY454</strain>
    </source>
</reference>
<dbReference type="RefSeq" id="WP_373686922.1">
    <property type="nucleotide sequence ID" value="NZ_VOMC01000080.1"/>
</dbReference>